<feature type="region of interest" description="Disordered" evidence="1">
    <location>
        <begin position="1"/>
        <end position="47"/>
    </location>
</feature>
<accession>A0A1Y1HVD5</accession>
<dbReference type="PROSITE" id="PS50858">
    <property type="entry name" value="BSD"/>
    <property type="match status" value="1"/>
</dbReference>
<dbReference type="Pfam" id="PF03909">
    <property type="entry name" value="BSD"/>
    <property type="match status" value="1"/>
</dbReference>
<name>A0A1Y1HVD5_KLENI</name>
<dbReference type="SUPFAM" id="SSF140383">
    <property type="entry name" value="BSD domain-like"/>
    <property type="match status" value="1"/>
</dbReference>
<organism evidence="3 4">
    <name type="scientific">Klebsormidium nitens</name>
    <name type="common">Green alga</name>
    <name type="synonym">Ulothrix nitens</name>
    <dbReference type="NCBI Taxonomy" id="105231"/>
    <lineage>
        <taxon>Eukaryota</taxon>
        <taxon>Viridiplantae</taxon>
        <taxon>Streptophyta</taxon>
        <taxon>Klebsormidiophyceae</taxon>
        <taxon>Klebsormidiales</taxon>
        <taxon>Klebsormidiaceae</taxon>
        <taxon>Klebsormidium</taxon>
    </lineage>
</organism>
<feature type="compositionally biased region" description="Acidic residues" evidence="1">
    <location>
        <begin position="449"/>
        <end position="458"/>
    </location>
</feature>
<feature type="compositionally biased region" description="Basic and acidic residues" evidence="1">
    <location>
        <begin position="439"/>
        <end position="448"/>
    </location>
</feature>
<proteinExistence type="predicted"/>
<feature type="compositionally biased region" description="Low complexity" evidence="1">
    <location>
        <begin position="322"/>
        <end position="334"/>
    </location>
</feature>
<feature type="compositionally biased region" description="Basic and acidic residues" evidence="1">
    <location>
        <begin position="407"/>
        <end position="416"/>
    </location>
</feature>
<dbReference type="GO" id="GO:0005737">
    <property type="term" value="C:cytoplasm"/>
    <property type="evidence" value="ECO:0000318"/>
    <property type="project" value="GO_Central"/>
</dbReference>
<evidence type="ECO:0000259" key="2">
    <source>
        <dbReference type="PROSITE" id="PS50858"/>
    </source>
</evidence>
<feature type="compositionally biased region" description="Acidic residues" evidence="1">
    <location>
        <begin position="417"/>
        <end position="430"/>
    </location>
</feature>
<dbReference type="AlphaFoldDB" id="A0A1Y1HVD5"/>
<dbReference type="STRING" id="105231.A0A1Y1HVD5"/>
<feature type="region of interest" description="Disordered" evidence="1">
    <location>
        <begin position="259"/>
        <end position="458"/>
    </location>
</feature>
<dbReference type="Proteomes" id="UP000054558">
    <property type="component" value="Unassembled WGS sequence"/>
</dbReference>
<protein>
    <recommendedName>
        <fullName evidence="2">BSD domain-containing protein</fullName>
    </recommendedName>
</protein>
<keyword evidence="4" id="KW-1185">Reference proteome</keyword>
<feature type="domain" description="BSD" evidence="2">
    <location>
        <begin position="196"/>
        <end position="248"/>
    </location>
</feature>
<feature type="compositionally biased region" description="Low complexity" evidence="1">
    <location>
        <begin position="34"/>
        <end position="45"/>
    </location>
</feature>
<feature type="compositionally biased region" description="Polar residues" evidence="1">
    <location>
        <begin position="394"/>
        <end position="404"/>
    </location>
</feature>
<feature type="compositionally biased region" description="Acidic residues" evidence="1">
    <location>
        <begin position="264"/>
        <end position="275"/>
    </location>
</feature>
<evidence type="ECO:0000256" key="1">
    <source>
        <dbReference type="SAM" id="MobiDB-lite"/>
    </source>
</evidence>
<gene>
    <name evidence="3" type="ORF">KFL_000380310</name>
</gene>
<dbReference type="PANTHER" id="PTHR16019:SF5">
    <property type="entry name" value="BSD DOMAIN-CONTAINING PROTEIN 1"/>
    <property type="match status" value="1"/>
</dbReference>
<dbReference type="Gene3D" id="1.10.3970.10">
    <property type="entry name" value="BSD domain"/>
    <property type="match status" value="1"/>
</dbReference>
<feature type="compositionally biased region" description="Basic and acidic residues" evidence="1">
    <location>
        <begin position="14"/>
        <end position="30"/>
    </location>
</feature>
<dbReference type="InterPro" id="IPR005607">
    <property type="entry name" value="BSD_dom"/>
</dbReference>
<dbReference type="InterPro" id="IPR035925">
    <property type="entry name" value="BSD_dom_sf"/>
</dbReference>
<dbReference type="PANTHER" id="PTHR16019">
    <property type="entry name" value="SYNAPSE-ASSOCIATED PROTEIN"/>
    <property type="match status" value="1"/>
</dbReference>
<dbReference type="InterPro" id="IPR051494">
    <property type="entry name" value="BSD_domain-containing"/>
</dbReference>
<evidence type="ECO:0000313" key="3">
    <source>
        <dbReference type="EMBL" id="GAQ79798.1"/>
    </source>
</evidence>
<dbReference type="OMA" id="TCFLCWF"/>
<feature type="compositionally biased region" description="Pro residues" evidence="1">
    <location>
        <begin position="286"/>
        <end position="295"/>
    </location>
</feature>
<dbReference type="SMART" id="SM00751">
    <property type="entry name" value="BSD"/>
    <property type="match status" value="1"/>
</dbReference>
<evidence type="ECO:0000313" key="4">
    <source>
        <dbReference type="Proteomes" id="UP000054558"/>
    </source>
</evidence>
<sequence>MNFFSSLLGEDVVPEAKEPAKGQDASKEAEENSNEAPPTNPSESSGLLTFFGSLAKKSEEVLSTYQKDLAEFGKELKKETISVVDTSAKAIPEVPHMLETGAHQAQNNLEKVGHVIEDFGSSFWRGTTEIFGQVKDAIKQADHEISATAKREKGSSSFSTIPRGKYSRFEAQVNAMQRDSSTYCDEPEDADDYAKWREEFKLDSKKEEIEKIGKENAFMQELQSRIVPLIVEYDTFWTRYFYRLHKLKQAEEARAGLVKRASAPEEEELSWDVDEPNTPAGARQPRSPPALPPVPETETPQPGTADEEPPAAADVSVTSPDEAAAPEAAEVAAAEGEEKETVTEGAAADESKKDSPVVPASPRGPSDEEGTTSDGSPEGSTGSGWLVVGKGTDAVTTVKVSPTPQVAEKETAKELEQLEVDDLDVEEPEGAPEVARAPASREKGKGTEEEGEDWGAWE</sequence>
<dbReference type="EMBL" id="DF236987">
    <property type="protein sequence ID" value="GAQ79798.1"/>
    <property type="molecule type" value="Genomic_DNA"/>
</dbReference>
<dbReference type="OrthoDB" id="73788at2759"/>
<reference evidence="3 4" key="1">
    <citation type="journal article" date="2014" name="Nat. Commun.">
        <title>Klebsormidium flaccidum genome reveals primary factors for plant terrestrial adaptation.</title>
        <authorList>
            <person name="Hori K."/>
            <person name="Maruyama F."/>
            <person name="Fujisawa T."/>
            <person name="Togashi T."/>
            <person name="Yamamoto N."/>
            <person name="Seo M."/>
            <person name="Sato S."/>
            <person name="Yamada T."/>
            <person name="Mori H."/>
            <person name="Tajima N."/>
            <person name="Moriyama T."/>
            <person name="Ikeuchi M."/>
            <person name="Watanabe M."/>
            <person name="Wada H."/>
            <person name="Kobayashi K."/>
            <person name="Saito M."/>
            <person name="Masuda T."/>
            <person name="Sasaki-Sekimoto Y."/>
            <person name="Mashiguchi K."/>
            <person name="Awai K."/>
            <person name="Shimojima M."/>
            <person name="Masuda S."/>
            <person name="Iwai M."/>
            <person name="Nobusawa T."/>
            <person name="Narise T."/>
            <person name="Kondo S."/>
            <person name="Saito H."/>
            <person name="Sato R."/>
            <person name="Murakawa M."/>
            <person name="Ihara Y."/>
            <person name="Oshima-Yamada Y."/>
            <person name="Ohtaka K."/>
            <person name="Satoh M."/>
            <person name="Sonobe K."/>
            <person name="Ishii M."/>
            <person name="Ohtani R."/>
            <person name="Kanamori-Sato M."/>
            <person name="Honoki R."/>
            <person name="Miyazaki D."/>
            <person name="Mochizuki H."/>
            <person name="Umetsu J."/>
            <person name="Higashi K."/>
            <person name="Shibata D."/>
            <person name="Kamiya Y."/>
            <person name="Sato N."/>
            <person name="Nakamura Y."/>
            <person name="Tabata S."/>
            <person name="Ida S."/>
            <person name="Kurokawa K."/>
            <person name="Ohta H."/>
        </authorList>
    </citation>
    <scope>NUCLEOTIDE SEQUENCE [LARGE SCALE GENOMIC DNA]</scope>
    <source>
        <strain evidence="3 4">NIES-2285</strain>
    </source>
</reference>